<reference evidence="1" key="2">
    <citation type="submission" date="2022-06" db="UniProtKB">
        <authorList>
            <consortium name="EnsemblMetazoa"/>
        </authorList>
    </citation>
    <scope>IDENTIFICATION</scope>
    <source>
        <strain evidence="1">PS312</strain>
    </source>
</reference>
<proteinExistence type="predicted"/>
<dbReference type="AlphaFoldDB" id="A0A2A6BPP1"/>
<keyword evidence="2" id="KW-1185">Reference proteome</keyword>
<name>A0A2A6BPP1_PRIPA</name>
<evidence type="ECO:0000313" key="1">
    <source>
        <dbReference type="EnsemblMetazoa" id="PPA02426.1"/>
    </source>
</evidence>
<organism evidence="1 2">
    <name type="scientific">Pristionchus pacificus</name>
    <name type="common">Parasitic nematode worm</name>
    <dbReference type="NCBI Taxonomy" id="54126"/>
    <lineage>
        <taxon>Eukaryota</taxon>
        <taxon>Metazoa</taxon>
        <taxon>Ecdysozoa</taxon>
        <taxon>Nematoda</taxon>
        <taxon>Chromadorea</taxon>
        <taxon>Rhabditida</taxon>
        <taxon>Rhabditina</taxon>
        <taxon>Diplogasteromorpha</taxon>
        <taxon>Diplogasteroidea</taxon>
        <taxon>Neodiplogasteridae</taxon>
        <taxon>Pristionchus</taxon>
    </lineage>
</organism>
<accession>A0A2A6BPP1</accession>
<evidence type="ECO:0000313" key="2">
    <source>
        <dbReference type="Proteomes" id="UP000005239"/>
    </source>
</evidence>
<accession>A0A8R1U4X0</accession>
<sequence>MKIAASLLSFAFVVFASVDAYEEGTVDYYLDNLSDEVFDAVAQEKFEALSDYAVDFVWKVEAEYDRNNQNNTAAEMNIKCLVGDLWRNEELSKEIIVVLCALRRNRLRKPDGSHRLKEDDGSARYYYELLSSIQPTLRRRRMKIAVSLILFATFALVVLAQIEEGTVDYYNGLSDADFDAIVQEKFEALSSPEALDFESKVESEFDRCKEDSGCTQMGIIGLVSETQQNAILYKEVAIVLSALGRNKLRKALDFESKVEAEFDRCIGDSGCTQMGIIGLVSETQQNAILYKEVAIVLSALGRNKLRKEDDSRRI</sequence>
<reference evidence="2" key="1">
    <citation type="journal article" date="2008" name="Nat. Genet.">
        <title>The Pristionchus pacificus genome provides a unique perspective on nematode lifestyle and parasitism.</title>
        <authorList>
            <person name="Dieterich C."/>
            <person name="Clifton S.W."/>
            <person name="Schuster L.N."/>
            <person name="Chinwalla A."/>
            <person name="Delehaunty K."/>
            <person name="Dinkelacker I."/>
            <person name="Fulton L."/>
            <person name="Fulton R."/>
            <person name="Godfrey J."/>
            <person name="Minx P."/>
            <person name="Mitreva M."/>
            <person name="Roeseler W."/>
            <person name="Tian H."/>
            <person name="Witte H."/>
            <person name="Yang S.P."/>
            <person name="Wilson R.K."/>
            <person name="Sommer R.J."/>
        </authorList>
    </citation>
    <scope>NUCLEOTIDE SEQUENCE [LARGE SCALE GENOMIC DNA]</scope>
    <source>
        <strain evidence="2">PS312</strain>
    </source>
</reference>
<dbReference type="Proteomes" id="UP000005239">
    <property type="component" value="Unassembled WGS sequence"/>
</dbReference>
<protein>
    <submittedName>
        <fullName evidence="1">Uncharacterized protein</fullName>
    </submittedName>
</protein>
<dbReference type="EnsemblMetazoa" id="PPA02426.1">
    <property type="protein sequence ID" value="PPA02426.1"/>
    <property type="gene ID" value="WBGene00091980"/>
</dbReference>
<gene>
    <name evidence="1" type="primary">WBGene00091980</name>
</gene>